<comment type="caution">
    <text evidence="1">The sequence shown here is derived from an EMBL/GenBank/DDBJ whole genome shotgun (WGS) entry which is preliminary data.</text>
</comment>
<gene>
    <name evidence="1" type="ORF">Dsi01nite_073370</name>
</gene>
<evidence type="ECO:0000313" key="2">
    <source>
        <dbReference type="Proteomes" id="UP000660611"/>
    </source>
</evidence>
<dbReference type="Proteomes" id="UP000660611">
    <property type="component" value="Unassembled WGS sequence"/>
</dbReference>
<proteinExistence type="predicted"/>
<reference evidence="1" key="1">
    <citation type="submission" date="2021-01" db="EMBL/GenBank/DDBJ databases">
        <title>Whole genome shotgun sequence of Dactylosporangium siamense NBRC 106093.</title>
        <authorList>
            <person name="Komaki H."/>
            <person name="Tamura T."/>
        </authorList>
    </citation>
    <scope>NUCLEOTIDE SEQUENCE</scope>
    <source>
        <strain evidence="1">NBRC 106093</strain>
    </source>
</reference>
<accession>A0A919PU30</accession>
<name>A0A919PU30_9ACTN</name>
<dbReference type="AlphaFoldDB" id="A0A919PU30"/>
<organism evidence="1 2">
    <name type="scientific">Dactylosporangium siamense</name>
    <dbReference type="NCBI Taxonomy" id="685454"/>
    <lineage>
        <taxon>Bacteria</taxon>
        <taxon>Bacillati</taxon>
        <taxon>Actinomycetota</taxon>
        <taxon>Actinomycetes</taxon>
        <taxon>Micromonosporales</taxon>
        <taxon>Micromonosporaceae</taxon>
        <taxon>Dactylosporangium</taxon>
    </lineage>
</organism>
<keyword evidence="2" id="KW-1185">Reference proteome</keyword>
<dbReference type="EMBL" id="BONQ01000117">
    <property type="protein sequence ID" value="GIG49296.1"/>
    <property type="molecule type" value="Genomic_DNA"/>
</dbReference>
<protein>
    <submittedName>
        <fullName evidence="1">Uncharacterized protein</fullName>
    </submittedName>
</protein>
<evidence type="ECO:0000313" key="1">
    <source>
        <dbReference type="EMBL" id="GIG49296.1"/>
    </source>
</evidence>
<sequence length="60" mass="6641">MRRSGARFVGGAATRLRWSDTIRRRRLAVPARSFGAPGGLGLEILATLRPDRAGYFRIRG</sequence>